<dbReference type="CDD" id="cd00161">
    <property type="entry name" value="beta-trefoil_Ricin-like"/>
    <property type="match status" value="1"/>
</dbReference>
<proteinExistence type="predicted"/>
<reference evidence="2" key="1">
    <citation type="journal article" date="2019" name="Int. J. Syst. Evol. Microbiol.">
        <title>The Global Catalogue of Microorganisms (GCM) 10K type strain sequencing project: providing services to taxonomists for standard genome sequencing and annotation.</title>
        <authorList>
            <consortium name="The Broad Institute Genomics Platform"/>
            <consortium name="The Broad Institute Genome Sequencing Center for Infectious Disease"/>
            <person name="Wu L."/>
            <person name="Ma J."/>
        </authorList>
    </citation>
    <scope>NUCLEOTIDE SEQUENCE [LARGE SCALE GENOMIC DNA]</scope>
    <source>
        <strain evidence="2">JCM 9458</strain>
    </source>
</reference>
<dbReference type="Proteomes" id="UP001501676">
    <property type="component" value="Unassembled WGS sequence"/>
</dbReference>
<accession>A0ABP6TB12</accession>
<organism evidence="1 2">
    <name type="scientific">Cryptosporangium minutisporangium</name>
    <dbReference type="NCBI Taxonomy" id="113569"/>
    <lineage>
        <taxon>Bacteria</taxon>
        <taxon>Bacillati</taxon>
        <taxon>Actinomycetota</taxon>
        <taxon>Actinomycetes</taxon>
        <taxon>Cryptosporangiales</taxon>
        <taxon>Cryptosporangiaceae</taxon>
        <taxon>Cryptosporangium</taxon>
    </lineage>
</organism>
<name>A0ABP6TB12_9ACTN</name>
<dbReference type="RefSeq" id="WP_345732888.1">
    <property type="nucleotide sequence ID" value="NZ_BAAAYN010000056.1"/>
</dbReference>
<evidence type="ECO:0000313" key="1">
    <source>
        <dbReference type="EMBL" id="GAA3396465.1"/>
    </source>
</evidence>
<dbReference type="InterPro" id="IPR035992">
    <property type="entry name" value="Ricin_B-like_lectins"/>
</dbReference>
<dbReference type="SUPFAM" id="SSF50370">
    <property type="entry name" value="Ricin B-like lectins"/>
    <property type="match status" value="1"/>
</dbReference>
<evidence type="ECO:0008006" key="3">
    <source>
        <dbReference type="Google" id="ProtNLM"/>
    </source>
</evidence>
<sequence length="168" mass="17920">MILGVAVSGSAATAEAVPEPTFAGYLVNQADSRCLTRTVPTSPHATKAQLAPCLYDRTQVWSESATVATPKGGGEPYFRLTDYLGTCLTANGSGRVTARRCEDPANPVREPENDWIRVPVSPGVYRLLNRRSGTVLAADPTHPSQVRVAAASDGDPSQLWHLLPHDAI</sequence>
<comment type="caution">
    <text evidence="1">The sequence shown here is derived from an EMBL/GenBank/DDBJ whole genome shotgun (WGS) entry which is preliminary data.</text>
</comment>
<keyword evidence="2" id="KW-1185">Reference proteome</keyword>
<dbReference type="PROSITE" id="PS50231">
    <property type="entry name" value="RICIN_B_LECTIN"/>
    <property type="match status" value="1"/>
</dbReference>
<dbReference type="EMBL" id="BAAAYN010000056">
    <property type="protein sequence ID" value="GAA3396465.1"/>
    <property type="molecule type" value="Genomic_DNA"/>
</dbReference>
<evidence type="ECO:0000313" key="2">
    <source>
        <dbReference type="Proteomes" id="UP001501676"/>
    </source>
</evidence>
<dbReference type="Gene3D" id="2.80.10.50">
    <property type="match status" value="1"/>
</dbReference>
<gene>
    <name evidence="1" type="ORF">GCM10020369_73270</name>
</gene>
<protein>
    <recommendedName>
        <fullName evidence="3">Ricin B lectin domain-containing protein</fullName>
    </recommendedName>
</protein>